<dbReference type="InterPro" id="IPR050410">
    <property type="entry name" value="CCR4/nocturin_mRNA_transcr"/>
</dbReference>
<evidence type="ECO:0000313" key="3">
    <source>
        <dbReference type="EMBL" id="KAK8066194.1"/>
    </source>
</evidence>
<keyword evidence="3" id="KW-0540">Nuclease</keyword>
<keyword evidence="1" id="KW-0732">Signal</keyword>
<gene>
    <name evidence="3" type="ORF">PG997_012941</name>
</gene>
<dbReference type="GO" id="GO:0004519">
    <property type="term" value="F:endonuclease activity"/>
    <property type="evidence" value="ECO:0007669"/>
    <property type="project" value="UniProtKB-KW"/>
</dbReference>
<dbReference type="Pfam" id="PF03372">
    <property type="entry name" value="Exo_endo_phos"/>
    <property type="match status" value="1"/>
</dbReference>
<dbReference type="Gene3D" id="3.60.10.10">
    <property type="entry name" value="Endonuclease/exonuclease/phosphatase"/>
    <property type="match status" value="1"/>
</dbReference>
<dbReference type="InterPro" id="IPR005135">
    <property type="entry name" value="Endo/exonuclease/phosphatase"/>
</dbReference>
<feature type="domain" description="Endonuclease/exonuclease/phosphatase" evidence="2">
    <location>
        <begin position="28"/>
        <end position="300"/>
    </location>
</feature>
<dbReference type="PANTHER" id="PTHR12121">
    <property type="entry name" value="CARBON CATABOLITE REPRESSOR PROTEIN 4"/>
    <property type="match status" value="1"/>
</dbReference>
<name>A0ABR1V4S4_9PEZI</name>
<evidence type="ECO:0000313" key="4">
    <source>
        <dbReference type="Proteomes" id="UP001433268"/>
    </source>
</evidence>
<dbReference type="PANTHER" id="PTHR12121:SF36">
    <property type="entry name" value="ENDONUCLEASE_EXONUCLEASE_PHOSPHATASE DOMAIN-CONTAINING PROTEIN"/>
    <property type="match status" value="1"/>
</dbReference>
<dbReference type="SUPFAM" id="SSF56219">
    <property type="entry name" value="DNase I-like"/>
    <property type="match status" value="1"/>
</dbReference>
<keyword evidence="4" id="KW-1185">Reference proteome</keyword>
<feature type="chain" id="PRO_5047482528" evidence="1">
    <location>
        <begin position="20"/>
        <end position="311"/>
    </location>
</feature>
<comment type="caution">
    <text evidence="3">The sequence shown here is derived from an EMBL/GenBank/DDBJ whole genome shotgun (WGS) entry which is preliminary data.</text>
</comment>
<dbReference type="RefSeq" id="XP_066662947.1">
    <property type="nucleotide sequence ID" value="XM_066817255.1"/>
</dbReference>
<dbReference type="InterPro" id="IPR036691">
    <property type="entry name" value="Endo/exonu/phosph_ase_sf"/>
</dbReference>
<evidence type="ECO:0000256" key="1">
    <source>
        <dbReference type="SAM" id="SignalP"/>
    </source>
</evidence>
<reference evidence="3 4" key="1">
    <citation type="submission" date="2023-01" db="EMBL/GenBank/DDBJ databases">
        <title>Analysis of 21 Apiospora genomes using comparative genomics revels a genus with tremendous synthesis potential of carbohydrate active enzymes and secondary metabolites.</title>
        <authorList>
            <person name="Sorensen T."/>
        </authorList>
    </citation>
    <scope>NUCLEOTIDE SEQUENCE [LARGE SCALE GENOMIC DNA]</scope>
    <source>
        <strain evidence="3 4">CBS 114990</strain>
    </source>
</reference>
<dbReference type="CDD" id="cd09083">
    <property type="entry name" value="EEP-1"/>
    <property type="match status" value="1"/>
</dbReference>
<dbReference type="Proteomes" id="UP001433268">
    <property type="component" value="Unassembled WGS sequence"/>
</dbReference>
<protein>
    <submittedName>
        <fullName evidence="3">Endonuclease/exonuclease/phosphatase</fullName>
    </submittedName>
</protein>
<dbReference type="EMBL" id="JAQQWN010000009">
    <property type="protein sequence ID" value="KAK8066194.1"/>
    <property type="molecule type" value="Genomic_DNA"/>
</dbReference>
<keyword evidence="3" id="KW-0255">Endonuclease</keyword>
<keyword evidence="3" id="KW-0378">Hydrolase</keyword>
<dbReference type="GeneID" id="92050315"/>
<evidence type="ECO:0000259" key="2">
    <source>
        <dbReference type="Pfam" id="PF03372"/>
    </source>
</evidence>
<sequence length="311" mass="34006">MHLTNSLTTLALAANIAMAQDTLPLRIITWNIRWATPVREINEKPWSTRAPLVVSTLSKAIADTPNAVVIGMQEVIATQLDDIKAGLNQQAQAQAQGEEWSHIGVGRDDGQAKGEFSPILYRPSALRLLHNETKWLSPTPDAPSFGWGAGSRRVVTVGVFEHAATGRRFVAANTHLDNLSARARREGVQVALGRVQAVQQEYTREGEGPLPVSLTGDFNSEPGQDAYTTVTGSGYLGELYELAEEARRVGPYETYTGFSSWKKGSRIDFAWLGPLSDMKWTVSRYEVVDNVVDGVYASDHRMVLGDVEVAA</sequence>
<accession>A0ABR1V4S4</accession>
<feature type="signal peptide" evidence="1">
    <location>
        <begin position="1"/>
        <end position="19"/>
    </location>
</feature>
<proteinExistence type="predicted"/>
<organism evidence="3 4">
    <name type="scientific">Apiospora hydei</name>
    <dbReference type="NCBI Taxonomy" id="1337664"/>
    <lineage>
        <taxon>Eukaryota</taxon>
        <taxon>Fungi</taxon>
        <taxon>Dikarya</taxon>
        <taxon>Ascomycota</taxon>
        <taxon>Pezizomycotina</taxon>
        <taxon>Sordariomycetes</taxon>
        <taxon>Xylariomycetidae</taxon>
        <taxon>Amphisphaeriales</taxon>
        <taxon>Apiosporaceae</taxon>
        <taxon>Apiospora</taxon>
    </lineage>
</organism>